<proteinExistence type="predicted"/>
<dbReference type="AlphaFoldDB" id="A0A4V0YDF5"/>
<protein>
    <submittedName>
        <fullName evidence="2">HNH endonuclease</fullName>
    </submittedName>
</protein>
<dbReference type="KEGG" id="mprt:ET475_11380"/>
<feature type="domain" description="HNH nuclease" evidence="1">
    <location>
        <begin position="407"/>
        <end position="459"/>
    </location>
</feature>
<dbReference type="InterPro" id="IPR003615">
    <property type="entry name" value="HNH_nuc"/>
</dbReference>
<name>A0A4V0YDF5_9MICO</name>
<organism evidence="2 3">
    <name type="scientific">Microbacterium protaetiae</name>
    <dbReference type="NCBI Taxonomy" id="2509458"/>
    <lineage>
        <taxon>Bacteria</taxon>
        <taxon>Bacillati</taxon>
        <taxon>Actinomycetota</taxon>
        <taxon>Actinomycetes</taxon>
        <taxon>Micrococcales</taxon>
        <taxon>Microbacteriaceae</taxon>
        <taxon>Microbacterium</taxon>
    </lineage>
</organism>
<dbReference type="Pfam" id="PF02720">
    <property type="entry name" value="DUF222"/>
    <property type="match status" value="1"/>
</dbReference>
<dbReference type="InterPro" id="IPR003870">
    <property type="entry name" value="DUF222"/>
</dbReference>
<dbReference type="CDD" id="cd00085">
    <property type="entry name" value="HNHc"/>
    <property type="match status" value="1"/>
</dbReference>
<dbReference type="SMART" id="SM00507">
    <property type="entry name" value="HNHc"/>
    <property type="match status" value="1"/>
</dbReference>
<keyword evidence="3" id="KW-1185">Reference proteome</keyword>
<keyword evidence="2" id="KW-0540">Nuclease</keyword>
<gene>
    <name evidence="2" type="ORF">ET475_11380</name>
</gene>
<evidence type="ECO:0000313" key="3">
    <source>
        <dbReference type="Proteomes" id="UP000293995"/>
    </source>
</evidence>
<dbReference type="Proteomes" id="UP000293995">
    <property type="component" value="Chromosome"/>
</dbReference>
<dbReference type="Gene3D" id="1.10.30.50">
    <property type="match status" value="1"/>
</dbReference>
<dbReference type="OrthoDB" id="5177627at2"/>
<evidence type="ECO:0000259" key="1">
    <source>
        <dbReference type="SMART" id="SM00507"/>
    </source>
</evidence>
<dbReference type="GO" id="GO:0004519">
    <property type="term" value="F:endonuclease activity"/>
    <property type="evidence" value="ECO:0007669"/>
    <property type="project" value="UniProtKB-KW"/>
</dbReference>
<evidence type="ECO:0000313" key="2">
    <source>
        <dbReference type="EMBL" id="QAY60531.1"/>
    </source>
</evidence>
<sequence>MDGYPQKLALTWGMWRVNVGGGDHDGGMTTAPDDLLETLTRLDQQLSDAVHDTLDDDRVRALGDDELLALTRVVESLGRRIDALRIAAAGQVDNRSRSELGEDRLCARNGCINAVDLLCRVTGVSAVTARARARYARATGGRATLTGQSLPAPFPAVAAALTSGVIGVDSIAAIISVLGPITDRCHPAQLAAAETELVAAATGTGPDGAPPCTADDTRLQAKVWELILDPDGTLPKDQHAARNRGLHFGHENGGLVPVNGNILTEVYEQFRLLYDAHTNPRVQDRTRGEAVAFRENVDSADAGEDVPPDPRTRAQKMHDVFATILHVAARSTETPTIGGAPPAVIVTINADDLNRDNGVAFLNGTNCTVPAFVARHTACNAGTQHMIVADNGRIIQLGTPNRTFTTQQRRAIIARDGECAIPGCHMPATWCEIHHVTPHAKGGPTHTDNGVPLCWWHHRTIDTSGWEIRIINGIPEIRAPRNLDPTRTWHPTTGSLHRAQNRLRQRLAKQREPATPRTG</sequence>
<keyword evidence="2" id="KW-0378">Hydrolase</keyword>
<dbReference type="EMBL" id="CP035494">
    <property type="protein sequence ID" value="QAY60531.1"/>
    <property type="molecule type" value="Genomic_DNA"/>
</dbReference>
<accession>A0A4V0YDF5</accession>
<keyword evidence="2" id="KW-0255">Endonuclease</keyword>
<reference evidence="2 3" key="1">
    <citation type="submission" date="2019-01" db="EMBL/GenBank/DDBJ databases">
        <title>Genome sequencing of strain DFW100M-13.</title>
        <authorList>
            <person name="Heo J."/>
            <person name="Kim S.-J."/>
            <person name="Kim J.-S."/>
            <person name="Hong S.-B."/>
            <person name="Kwon S.-W."/>
        </authorList>
    </citation>
    <scope>NUCLEOTIDE SEQUENCE [LARGE SCALE GENOMIC DNA]</scope>
    <source>
        <strain evidence="2 3">DFW100M-13</strain>
    </source>
</reference>